<keyword evidence="2" id="KW-1185">Reference proteome</keyword>
<dbReference type="AlphaFoldDB" id="A0A7X1TL08"/>
<evidence type="ECO:0000313" key="2">
    <source>
        <dbReference type="Proteomes" id="UP000484381"/>
    </source>
</evidence>
<name>A0A7X1TL08_9BURK</name>
<organism evidence="1 2">
    <name type="scientific">Paraburkholderia franconis</name>
    <dbReference type="NCBI Taxonomy" id="2654983"/>
    <lineage>
        <taxon>Bacteria</taxon>
        <taxon>Pseudomonadati</taxon>
        <taxon>Pseudomonadota</taxon>
        <taxon>Betaproteobacteria</taxon>
        <taxon>Burkholderiales</taxon>
        <taxon>Burkholderiaceae</taxon>
        <taxon>Paraburkholderia</taxon>
    </lineage>
</organism>
<evidence type="ECO:0000313" key="1">
    <source>
        <dbReference type="EMBL" id="MPW23130.1"/>
    </source>
</evidence>
<comment type="caution">
    <text evidence="1">The sequence shown here is derived from an EMBL/GenBank/DDBJ whole genome shotgun (WGS) entry which is preliminary data.</text>
</comment>
<dbReference type="Proteomes" id="UP000484381">
    <property type="component" value="Unassembled WGS sequence"/>
</dbReference>
<protein>
    <submittedName>
        <fullName evidence="1">DUF3331 domain-containing protein</fullName>
    </submittedName>
</protein>
<accession>A0A7X1TL08</accession>
<dbReference type="EMBL" id="WHNP01000092">
    <property type="protein sequence ID" value="MPW23130.1"/>
    <property type="molecule type" value="Genomic_DNA"/>
</dbReference>
<gene>
    <name evidence="1" type="ORF">GCT13_41765</name>
</gene>
<dbReference type="InterPro" id="IPR021769">
    <property type="entry name" value="DUF3331"/>
</dbReference>
<reference evidence="1 2" key="1">
    <citation type="submission" date="2019-10" db="EMBL/GenBank/DDBJ databases">
        <title>Paraburkholderia sp. isolated from nodules of Mimosa pudica from Brazilian Atlantic Forest soils.</title>
        <authorList>
            <person name="Paulitsch F."/>
            <person name="Hungria M."/>
            <person name="Dall'Agnol R."/>
        </authorList>
    </citation>
    <scope>NUCLEOTIDE SEQUENCE [LARGE SCALE GENOMIC DNA]</scope>
    <source>
        <strain evidence="1 2">CNPSo 3157</strain>
    </source>
</reference>
<dbReference type="Pfam" id="PF11811">
    <property type="entry name" value="DUF3331"/>
    <property type="match status" value="1"/>
</dbReference>
<sequence length="143" mass="16092">MASRLDDDIVQRALIALLVPESLKPDQPATEYVRMKKLRRRKRAAIRSFEPLIAEARPAHVSIVAQLSSQTLSVYWSDPQSGHYADQVWRLGIAHRPSNCVLTGMPIHLGDTVFRPHASETRVPVNRHRMILAAAVRPLDEVS</sequence>
<proteinExistence type="predicted"/>